<evidence type="ECO:0000313" key="3">
    <source>
        <dbReference type="Proteomes" id="UP000470246"/>
    </source>
</evidence>
<accession>A0A7K3W1H1</accession>
<organism evidence="2 3">
    <name type="scientific">Geodermatophilus sabuli</name>
    <dbReference type="NCBI Taxonomy" id="1564158"/>
    <lineage>
        <taxon>Bacteria</taxon>
        <taxon>Bacillati</taxon>
        <taxon>Actinomycetota</taxon>
        <taxon>Actinomycetes</taxon>
        <taxon>Geodermatophilales</taxon>
        <taxon>Geodermatophilaceae</taxon>
        <taxon>Geodermatophilus</taxon>
    </lineage>
</organism>
<dbReference type="InterPro" id="IPR011335">
    <property type="entry name" value="Restrct_endonuc-II-like"/>
</dbReference>
<feature type="domain" description="DUF559" evidence="1">
    <location>
        <begin position="225"/>
        <end position="288"/>
    </location>
</feature>
<comment type="caution">
    <text evidence="2">The sequence shown here is derived from an EMBL/GenBank/DDBJ whole genome shotgun (WGS) entry which is preliminary data.</text>
</comment>
<protein>
    <submittedName>
        <fullName evidence="2">DUF559 domain-containing protein</fullName>
    </submittedName>
</protein>
<evidence type="ECO:0000259" key="1">
    <source>
        <dbReference type="Pfam" id="PF04480"/>
    </source>
</evidence>
<dbReference type="EMBL" id="JAAGWF010000008">
    <property type="protein sequence ID" value="NEK57747.1"/>
    <property type="molecule type" value="Genomic_DNA"/>
</dbReference>
<dbReference type="SUPFAM" id="SSF52980">
    <property type="entry name" value="Restriction endonuclease-like"/>
    <property type="match status" value="1"/>
</dbReference>
<sequence length="290" mass="31039">MARPARIPEHLSAVPFRGSRAVRSGALSRRQLEGTAWRRLFHDVYVHRAVPVTHELRARAATLLYPAAVVTGCSAAVLWGVDLAGPDEPVEVTASPGSHQAGVLGVVVRRAALPPGQVVRRDGVPVTTPAATAVRVAAALPGDAGVVAVDRLVRTGVVGLDPVRELAARWRGPGSARAREVVGRADGLAESPQETRVRLIIGRSGLPQPVAQFRVSDPEGFVARVDFAWPDRRVAVEYDGLWHAEPGQFARDRERLNRLQAAGWRVVFVTAADLRDPGRLIARIAAALAS</sequence>
<gene>
    <name evidence="2" type="ORF">GCU56_07665</name>
</gene>
<dbReference type="Pfam" id="PF04480">
    <property type="entry name" value="DUF559"/>
    <property type="match status" value="1"/>
</dbReference>
<proteinExistence type="predicted"/>
<dbReference type="RefSeq" id="WP_163480927.1">
    <property type="nucleotide sequence ID" value="NZ_JAAGWF010000008.1"/>
</dbReference>
<dbReference type="Proteomes" id="UP000470246">
    <property type="component" value="Unassembled WGS sequence"/>
</dbReference>
<dbReference type="InterPro" id="IPR007569">
    <property type="entry name" value="DUF559"/>
</dbReference>
<dbReference type="AlphaFoldDB" id="A0A7K3W1H1"/>
<dbReference type="Gene3D" id="3.40.960.10">
    <property type="entry name" value="VSR Endonuclease"/>
    <property type="match status" value="1"/>
</dbReference>
<reference evidence="2 3" key="1">
    <citation type="submission" date="2020-02" db="EMBL/GenBank/DDBJ databases">
        <title>Geodermatophilus sabuli CPCC 205279 I12A-02694.</title>
        <authorList>
            <person name="Jiang Z."/>
        </authorList>
    </citation>
    <scope>NUCLEOTIDE SEQUENCE [LARGE SCALE GENOMIC DNA]</scope>
    <source>
        <strain evidence="2 3">I12A-02694</strain>
    </source>
</reference>
<evidence type="ECO:0000313" key="2">
    <source>
        <dbReference type="EMBL" id="NEK57747.1"/>
    </source>
</evidence>
<keyword evidence="3" id="KW-1185">Reference proteome</keyword>
<name>A0A7K3W1H1_9ACTN</name>